<dbReference type="Proteomes" id="UP000192223">
    <property type="component" value="Unplaced"/>
</dbReference>
<dbReference type="GO" id="GO:0046872">
    <property type="term" value="F:metal ion binding"/>
    <property type="evidence" value="ECO:0007669"/>
    <property type="project" value="UniProtKB-KW"/>
</dbReference>
<evidence type="ECO:0000259" key="11">
    <source>
        <dbReference type="PROSITE" id="PS51296"/>
    </source>
</evidence>
<dbReference type="GO" id="GO:0051537">
    <property type="term" value="F:2 iron, 2 sulfur cluster binding"/>
    <property type="evidence" value="ECO:0007669"/>
    <property type="project" value="UniProtKB-KW"/>
</dbReference>
<dbReference type="Pfam" id="PF00355">
    <property type="entry name" value="Rieske"/>
    <property type="match status" value="1"/>
</dbReference>
<evidence type="ECO:0000256" key="4">
    <source>
        <dbReference type="ARBA" id="ARBA00022714"/>
    </source>
</evidence>
<dbReference type="PROSITE" id="PS51296">
    <property type="entry name" value="RIESKE"/>
    <property type="match status" value="1"/>
</dbReference>
<reference evidence="13" key="1">
    <citation type="submission" date="2025-08" db="UniProtKB">
        <authorList>
            <consortium name="RefSeq"/>
        </authorList>
    </citation>
    <scope>IDENTIFICATION</scope>
    <source>
        <tissue evidence="13">Entire body</tissue>
    </source>
</reference>
<dbReference type="SUPFAM" id="SSF55424">
    <property type="entry name" value="FAD/NAD-linked reductases, dimerisation (C-terminal) domain"/>
    <property type="match status" value="1"/>
</dbReference>
<evidence type="ECO:0000256" key="9">
    <source>
        <dbReference type="ARBA" id="ARBA00023014"/>
    </source>
</evidence>
<dbReference type="InterPro" id="IPR036922">
    <property type="entry name" value="Rieske_2Fe-2S_sf"/>
</dbReference>
<comment type="cofactor">
    <cofactor evidence="1">
        <name>FAD</name>
        <dbReference type="ChEBI" id="CHEBI:57692"/>
    </cofactor>
</comment>
<dbReference type="PRINTS" id="PR00411">
    <property type="entry name" value="PNDRDTASEI"/>
</dbReference>
<keyword evidence="9" id="KW-0411">Iron-sulfur</keyword>
<protein>
    <submittedName>
        <fullName evidence="13">Apoptosis-inducing factor 3-like isoform X1</fullName>
    </submittedName>
</protein>
<evidence type="ECO:0000313" key="13">
    <source>
        <dbReference type="RefSeq" id="XP_018334361.1"/>
    </source>
</evidence>
<dbReference type="InParanoid" id="A0A1W4XE01"/>
<gene>
    <name evidence="13" type="primary">LOC108743327</name>
</gene>
<dbReference type="AlphaFoldDB" id="A0A1W4XE01"/>
<dbReference type="FunFam" id="2.102.10.10:FF:000003">
    <property type="entry name" value="apoptosis-inducing factor 3 isoform X2"/>
    <property type="match status" value="1"/>
</dbReference>
<dbReference type="InterPro" id="IPR036188">
    <property type="entry name" value="FAD/NAD-bd_sf"/>
</dbReference>
<keyword evidence="7" id="KW-0560">Oxidoreductase</keyword>
<dbReference type="GO" id="GO:0016651">
    <property type="term" value="F:oxidoreductase activity, acting on NAD(P)H"/>
    <property type="evidence" value="ECO:0007669"/>
    <property type="project" value="TreeGrafter"/>
</dbReference>
<keyword evidence="12" id="KW-1185">Reference proteome</keyword>
<dbReference type="Gene3D" id="3.30.390.30">
    <property type="match status" value="1"/>
</dbReference>
<dbReference type="SUPFAM" id="SSF51905">
    <property type="entry name" value="FAD/NAD(P)-binding domain"/>
    <property type="match status" value="1"/>
</dbReference>
<dbReference type="Pfam" id="PF07992">
    <property type="entry name" value="Pyr_redox_2"/>
    <property type="match status" value="1"/>
</dbReference>
<dbReference type="PANTHER" id="PTHR43557:SF2">
    <property type="entry name" value="RIESKE DOMAIN-CONTAINING PROTEIN-RELATED"/>
    <property type="match status" value="1"/>
</dbReference>
<dbReference type="Gene3D" id="2.102.10.10">
    <property type="entry name" value="Rieske [2Fe-2S] iron-sulphur domain"/>
    <property type="match status" value="1"/>
</dbReference>
<proteinExistence type="inferred from homology"/>
<dbReference type="GeneID" id="108743327"/>
<evidence type="ECO:0000256" key="5">
    <source>
        <dbReference type="ARBA" id="ARBA00022723"/>
    </source>
</evidence>
<dbReference type="STRING" id="224129.A0A1W4XE01"/>
<dbReference type="CDD" id="cd03478">
    <property type="entry name" value="Rieske_AIFL_N"/>
    <property type="match status" value="1"/>
</dbReference>
<dbReference type="InterPro" id="IPR017941">
    <property type="entry name" value="Rieske_2Fe-2S"/>
</dbReference>
<keyword evidence="5" id="KW-0479">Metal-binding</keyword>
<keyword evidence="8" id="KW-0408">Iron</keyword>
<dbReference type="PRINTS" id="PR00368">
    <property type="entry name" value="FADPNR"/>
</dbReference>
<evidence type="ECO:0000256" key="7">
    <source>
        <dbReference type="ARBA" id="ARBA00023002"/>
    </source>
</evidence>
<evidence type="ECO:0000256" key="3">
    <source>
        <dbReference type="ARBA" id="ARBA00022630"/>
    </source>
</evidence>
<keyword evidence="6" id="KW-0274">FAD</keyword>
<dbReference type="OrthoDB" id="432169at2759"/>
<sequence length="592" mass="65451">MGCKCSKQSADITSEADGRFGGEDDEEYIEKAVCEESELKDNEMKIFELEDDESVLVVKQGGQITALGTRCTHYGAPLDKAALGEGRIRCQWHGACFNVLNGDIEDYPGVDSLPCYQVKVEKNQVKVRAKRSLLELNRRTKIHPKIDAYENTTVVLVGAGPSSATCAETLREEGFKGKIIMIGEEPYLPYDRVKVSKAMTSHIDDIQLRNEEFYKNIGVEVIKKTKVVCVNPSEKFVTTSTGQVINYDKLYIATGVTCRRLQIPGGDLNNIFVLKDYDDAQGLLKQLAPDKHVVCIGASFIGMEGANSVKKKVAKVTVVSHRKVPFERSFGLRIGEAFLNLYKEKGVDFAMERKHVKITGDENGNVTGVELDDGTVLKADIIILGIGSYPTTGFLKDSGIQLHTDHAIDVNEYLETNIPDIYAGGDVAHAPVWSRDNYKATIGHYGLAQMHAKIAALNMIGKKTPLRAVPFFWTVLYGKSVQYAGHGETQDIIYAGNVEQFNFIAYYLINDEVVGVAGCQMYPTVAQFAELLAQGRKLYRKDIESDPLEWTKTVARAKDTKRDSNNATNGFGAINNNSTVENTNTNNNNNTH</sequence>
<dbReference type="FunCoup" id="A0A1W4XE01">
    <property type="interactions" value="419"/>
</dbReference>
<organism evidence="12 13">
    <name type="scientific">Agrilus planipennis</name>
    <name type="common">Emerald ash borer</name>
    <name type="synonym">Agrilus marcopoli</name>
    <dbReference type="NCBI Taxonomy" id="224129"/>
    <lineage>
        <taxon>Eukaryota</taxon>
        <taxon>Metazoa</taxon>
        <taxon>Ecdysozoa</taxon>
        <taxon>Arthropoda</taxon>
        <taxon>Hexapoda</taxon>
        <taxon>Insecta</taxon>
        <taxon>Pterygota</taxon>
        <taxon>Neoptera</taxon>
        <taxon>Endopterygota</taxon>
        <taxon>Coleoptera</taxon>
        <taxon>Polyphaga</taxon>
        <taxon>Elateriformia</taxon>
        <taxon>Buprestoidea</taxon>
        <taxon>Buprestidae</taxon>
        <taxon>Agrilinae</taxon>
        <taxon>Agrilus</taxon>
    </lineage>
</organism>
<comment type="similarity">
    <text evidence="2">Belongs to the FAD-dependent oxidoreductase family.</text>
</comment>
<feature type="compositionally biased region" description="Low complexity" evidence="10">
    <location>
        <begin position="575"/>
        <end position="592"/>
    </location>
</feature>
<evidence type="ECO:0000256" key="6">
    <source>
        <dbReference type="ARBA" id="ARBA00022827"/>
    </source>
</evidence>
<feature type="region of interest" description="Disordered" evidence="10">
    <location>
        <begin position="1"/>
        <end position="23"/>
    </location>
</feature>
<dbReference type="GO" id="GO:0005737">
    <property type="term" value="C:cytoplasm"/>
    <property type="evidence" value="ECO:0007669"/>
    <property type="project" value="TreeGrafter"/>
</dbReference>
<name>A0A1W4XE01_AGRPL</name>
<dbReference type="KEGG" id="apln:108743327"/>
<dbReference type="RefSeq" id="XP_018334361.1">
    <property type="nucleotide sequence ID" value="XM_018478859.2"/>
</dbReference>
<dbReference type="InterPro" id="IPR050446">
    <property type="entry name" value="FAD-oxidoreductase/Apoptosis"/>
</dbReference>
<evidence type="ECO:0000256" key="8">
    <source>
        <dbReference type="ARBA" id="ARBA00023004"/>
    </source>
</evidence>
<dbReference type="SUPFAM" id="SSF50022">
    <property type="entry name" value="ISP domain"/>
    <property type="match status" value="1"/>
</dbReference>
<dbReference type="PANTHER" id="PTHR43557">
    <property type="entry name" value="APOPTOSIS-INDUCING FACTOR 1"/>
    <property type="match status" value="1"/>
</dbReference>
<keyword evidence="3" id="KW-0285">Flavoprotein</keyword>
<evidence type="ECO:0000256" key="2">
    <source>
        <dbReference type="ARBA" id="ARBA00006442"/>
    </source>
</evidence>
<evidence type="ECO:0000256" key="10">
    <source>
        <dbReference type="SAM" id="MobiDB-lite"/>
    </source>
</evidence>
<feature type="region of interest" description="Disordered" evidence="10">
    <location>
        <begin position="557"/>
        <end position="592"/>
    </location>
</feature>
<evidence type="ECO:0000313" key="12">
    <source>
        <dbReference type="Proteomes" id="UP000192223"/>
    </source>
</evidence>
<dbReference type="Gene3D" id="3.50.50.60">
    <property type="entry name" value="FAD/NAD(P)-binding domain"/>
    <property type="match status" value="2"/>
</dbReference>
<dbReference type="InterPro" id="IPR023753">
    <property type="entry name" value="FAD/NAD-binding_dom"/>
</dbReference>
<evidence type="ECO:0000256" key="1">
    <source>
        <dbReference type="ARBA" id="ARBA00001974"/>
    </source>
</evidence>
<feature type="domain" description="Rieske" evidence="11">
    <location>
        <begin position="31"/>
        <end position="127"/>
    </location>
</feature>
<keyword evidence="4" id="KW-0001">2Fe-2S</keyword>
<feature type="compositionally biased region" description="Polar residues" evidence="10">
    <location>
        <begin position="1"/>
        <end position="12"/>
    </location>
</feature>
<accession>A0A1W4XE01</accession>
<dbReference type="InterPro" id="IPR016156">
    <property type="entry name" value="FAD/NAD-linked_Rdtase_dimer_sf"/>
</dbReference>